<feature type="transmembrane region" description="Helical" evidence="1">
    <location>
        <begin position="60"/>
        <end position="82"/>
    </location>
</feature>
<dbReference type="HOGENOM" id="CLU_136788_1_0_0"/>
<keyword evidence="3" id="KW-1185">Reference proteome</keyword>
<gene>
    <name evidence="2" type="ORF">DTL3_1301</name>
</gene>
<dbReference type="InterPro" id="IPR003425">
    <property type="entry name" value="CCB3/YggT"/>
</dbReference>
<reference evidence="3" key="1">
    <citation type="submission" date="2014-11" db="EMBL/GenBank/DDBJ databases">
        <authorList>
            <person name="Wibberg D."/>
        </authorList>
    </citation>
    <scope>NUCLEOTIDE SEQUENCE [LARGE SCALE GENOMIC DNA]</scope>
    <source>
        <strain evidence="3">L3</strain>
    </source>
</reference>
<dbReference type="STRING" id="1006576.DTL3_1301"/>
<dbReference type="GO" id="GO:0016020">
    <property type="term" value="C:membrane"/>
    <property type="evidence" value="ECO:0007669"/>
    <property type="project" value="InterPro"/>
</dbReference>
<keyword evidence="1" id="KW-0472">Membrane</keyword>
<accession>A0A0C7P2N8</accession>
<protein>
    <submittedName>
        <fullName evidence="2">Putative membrane protein</fullName>
    </submittedName>
</protein>
<dbReference type="OrthoDB" id="47652at2"/>
<evidence type="ECO:0000256" key="1">
    <source>
        <dbReference type="SAM" id="Phobius"/>
    </source>
</evidence>
<proteinExistence type="predicted"/>
<keyword evidence="1" id="KW-1133">Transmembrane helix</keyword>
<dbReference type="AlphaFoldDB" id="A0A0C7P2N8"/>
<dbReference type="Pfam" id="PF02325">
    <property type="entry name" value="CCB3_YggT"/>
    <property type="match status" value="1"/>
</dbReference>
<keyword evidence="1" id="KW-0812">Transmembrane</keyword>
<evidence type="ECO:0000313" key="3">
    <source>
        <dbReference type="Proteomes" id="UP000032809"/>
    </source>
</evidence>
<dbReference type="EMBL" id="LN824141">
    <property type="protein sequence ID" value="CEP78595.1"/>
    <property type="molecule type" value="Genomic_DNA"/>
</dbReference>
<organism evidence="2 3">
    <name type="scientific">Defluviitoga tunisiensis</name>
    <dbReference type="NCBI Taxonomy" id="1006576"/>
    <lineage>
        <taxon>Bacteria</taxon>
        <taxon>Thermotogati</taxon>
        <taxon>Thermotogota</taxon>
        <taxon>Thermotogae</taxon>
        <taxon>Petrotogales</taxon>
        <taxon>Petrotogaceae</taxon>
        <taxon>Defluviitoga</taxon>
    </lineage>
</organism>
<sequence length="98" mass="11304">MFILGNLFIAIGYVLRIVIIFFEFCIIVSSLLSFFMPYYNKFRGFVDSVSNIILNPIRRFIPTILGSFDFSPMIGLLLLIFLDRFLIQSLLDLGLRLG</sequence>
<evidence type="ECO:0000313" key="2">
    <source>
        <dbReference type="EMBL" id="CEP78595.1"/>
    </source>
</evidence>
<name>A0A0C7P2N8_DEFTU</name>
<dbReference type="Proteomes" id="UP000032809">
    <property type="component" value="Chromosome I"/>
</dbReference>
<feature type="transmembrane region" description="Helical" evidence="1">
    <location>
        <begin position="6"/>
        <end position="39"/>
    </location>
</feature>
<dbReference type="KEGG" id="dtn:DTL3_1301"/>
<dbReference type="RefSeq" id="WP_045088011.1">
    <property type="nucleotide sequence ID" value="NZ_LN824141.1"/>
</dbReference>